<evidence type="ECO:0000313" key="2">
    <source>
        <dbReference type="Proteomes" id="UP001148838"/>
    </source>
</evidence>
<proteinExistence type="predicted"/>
<evidence type="ECO:0008006" key="3">
    <source>
        <dbReference type="Google" id="ProtNLM"/>
    </source>
</evidence>
<dbReference type="InterPro" id="IPR050779">
    <property type="entry name" value="Transglutaminase"/>
</dbReference>
<reference evidence="1 2" key="1">
    <citation type="journal article" date="2022" name="Allergy">
        <title>Genome assembly and annotation of Periplaneta americana reveal a comprehensive cockroach allergen profile.</title>
        <authorList>
            <person name="Wang L."/>
            <person name="Xiong Q."/>
            <person name="Saelim N."/>
            <person name="Wang L."/>
            <person name="Nong W."/>
            <person name="Wan A.T."/>
            <person name="Shi M."/>
            <person name="Liu X."/>
            <person name="Cao Q."/>
            <person name="Hui J.H.L."/>
            <person name="Sookrung N."/>
            <person name="Leung T.F."/>
            <person name="Tungtrongchitr A."/>
            <person name="Tsui S.K.W."/>
        </authorList>
    </citation>
    <scope>NUCLEOTIDE SEQUENCE [LARGE SCALE GENOMIC DNA]</scope>
    <source>
        <strain evidence="1">PWHHKU_190912</strain>
    </source>
</reference>
<protein>
    <recommendedName>
        <fullName evidence="3">Per a allergen</fullName>
    </recommendedName>
</protein>
<comment type="caution">
    <text evidence="1">The sequence shown here is derived from an EMBL/GenBank/DDBJ whole genome shotgun (WGS) entry which is preliminary data.</text>
</comment>
<sequence>MCSLHFGVLQRVAAVYRCGPASLEAVRRGEVGFSYDTPFVFAEVNADVCHFKEDESSEWGFSRLSINQYQ</sequence>
<dbReference type="EMBL" id="JAJSOF020000015">
    <property type="protein sequence ID" value="KAJ4442289.1"/>
    <property type="molecule type" value="Genomic_DNA"/>
</dbReference>
<evidence type="ECO:0000313" key="1">
    <source>
        <dbReference type="EMBL" id="KAJ4442289.1"/>
    </source>
</evidence>
<dbReference type="PANTHER" id="PTHR11590">
    <property type="entry name" value="PROTEIN-GLUTAMINE GAMMA-GLUTAMYLTRANSFERASE"/>
    <property type="match status" value="1"/>
</dbReference>
<dbReference type="InterPro" id="IPR036985">
    <property type="entry name" value="Transglutaminase-like_sf"/>
</dbReference>
<dbReference type="PANTHER" id="PTHR11590:SF52">
    <property type="entry name" value="HEMOCYTE PROTEIN-GLUTAMINE GAMMA-GLUTAMYLTRANSFERASE-LIKE PROTEIN"/>
    <property type="match status" value="1"/>
</dbReference>
<dbReference type="Gene3D" id="3.90.260.10">
    <property type="entry name" value="Transglutaminase-like"/>
    <property type="match status" value="1"/>
</dbReference>
<accession>A0ABQ8T711</accession>
<dbReference type="SUPFAM" id="SSF54001">
    <property type="entry name" value="Cysteine proteinases"/>
    <property type="match status" value="1"/>
</dbReference>
<keyword evidence="2" id="KW-1185">Reference proteome</keyword>
<dbReference type="InterPro" id="IPR038765">
    <property type="entry name" value="Papain-like_cys_pep_sf"/>
</dbReference>
<name>A0ABQ8T711_PERAM</name>
<gene>
    <name evidence="1" type="ORF">ANN_12157</name>
</gene>
<organism evidence="1 2">
    <name type="scientific">Periplaneta americana</name>
    <name type="common">American cockroach</name>
    <name type="synonym">Blatta americana</name>
    <dbReference type="NCBI Taxonomy" id="6978"/>
    <lineage>
        <taxon>Eukaryota</taxon>
        <taxon>Metazoa</taxon>
        <taxon>Ecdysozoa</taxon>
        <taxon>Arthropoda</taxon>
        <taxon>Hexapoda</taxon>
        <taxon>Insecta</taxon>
        <taxon>Pterygota</taxon>
        <taxon>Neoptera</taxon>
        <taxon>Polyneoptera</taxon>
        <taxon>Dictyoptera</taxon>
        <taxon>Blattodea</taxon>
        <taxon>Blattoidea</taxon>
        <taxon>Blattidae</taxon>
        <taxon>Blattinae</taxon>
        <taxon>Periplaneta</taxon>
    </lineage>
</organism>
<dbReference type="Proteomes" id="UP001148838">
    <property type="component" value="Unassembled WGS sequence"/>
</dbReference>